<feature type="region of interest" description="Disordered" evidence="1">
    <location>
        <begin position="1"/>
        <end position="61"/>
    </location>
</feature>
<dbReference type="EMBL" id="JBJQOH010000002">
    <property type="protein sequence ID" value="KAL3698587.1"/>
    <property type="molecule type" value="Genomic_DNA"/>
</dbReference>
<comment type="caution">
    <text evidence="2">The sequence shown here is derived from an EMBL/GenBank/DDBJ whole genome shotgun (WGS) entry which is preliminary data.</text>
</comment>
<feature type="compositionally biased region" description="Basic and acidic residues" evidence="1">
    <location>
        <begin position="1"/>
        <end position="20"/>
    </location>
</feature>
<reference evidence="2 3" key="1">
    <citation type="submission" date="2024-09" db="EMBL/GenBank/DDBJ databases">
        <title>Chromosome-scale assembly of Riccia sorocarpa.</title>
        <authorList>
            <person name="Paukszto L."/>
        </authorList>
    </citation>
    <scope>NUCLEOTIDE SEQUENCE [LARGE SCALE GENOMIC DNA]</scope>
    <source>
        <strain evidence="2">LP-2024</strain>
        <tissue evidence="2">Aerial parts of the thallus</tissue>
    </source>
</reference>
<keyword evidence="3" id="KW-1185">Reference proteome</keyword>
<gene>
    <name evidence="2" type="ORF">R1sor_012663</name>
</gene>
<sequence length="238" mass="26442">MVYNHTRESLDRTRGDDFRSPLKKKSRAPGEDEAARMASTANSGGGAACKDNVGNAANNVIPDPVEENREEAAHKDPPPSWKAITQKSLLERHPGWANAHKVINEPNPYVRGLKADEGSSVTSTELKEVVQDVNSHINVSEYSIGDTIQVDRGFFASRLRHLQNCAFVLCALDAAPSKDRIIEWAREELWQHRGIQVEQIRILARGCYLIVTGSADQQHKALMDGPYKLNGRMVFAFP</sequence>
<accession>A0ABD3I724</accession>
<evidence type="ECO:0000313" key="3">
    <source>
        <dbReference type="Proteomes" id="UP001633002"/>
    </source>
</evidence>
<organism evidence="2 3">
    <name type="scientific">Riccia sorocarpa</name>
    <dbReference type="NCBI Taxonomy" id="122646"/>
    <lineage>
        <taxon>Eukaryota</taxon>
        <taxon>Viridiplantae</taxon>
        <taxon>Streptophyta</taxon>
        <taxon>Embryophyta</taxon>
        <taxon>Marchantiophyta</taxon>
        <taxon>Marchantiopsida</taxon>
        <taxon>Marchantiidae</taxon>
        <taxon>Marchantiales</taxon>
        <taxon>Ricciaceae</taxon>
        <taxon>Riccia</taxon>
    </lineage>
</organism>
<dbReference type="Proteomes" id="UP001633002">
    <property type="component" value="Unassembled WGS sequence"/>
</dbReference>
<name>A0ABD3I724_9MARC</name>
<protein>
    <submittedName>
        <fullName evidence="2">Uncharacterized protein</fullName>
    </submittedName>
</protein>
<proteinExistence type="predicted"/>
<evidence type="ECO:0000256" key="1">
    <source>
        <dbReference type="SAM" id="MobiDB-lite"/>
    </source>
</evidence>
<evidence type="ECO:0000313" key="2">
    <source>
        <dbReference type="EMBL" id="KAL3698587.1"/>
    </source>
</evidence>
<dbReference type="AlphaFoldDB" id="A0ABD3I724"/>